<proteinExistence type="predicted"/>
<sequence length="95" mass="10239">MHARDTSLRDVPALPAADVSSTRVRARAVDGNAMLTRITSILGPFSIDRFEYVVGPEADALVEIGVRGDAWQVERVAAKINRLIGVRDVVIDPAA</sequence>
<comment type="caution">
    <text evidence="1">The sequence shown here is derived from an EMBL/GenBank/DDBJ whole genome shotgun (WGS) entry which is preliminary data.</text>
</comment>
<evidence type="ECO:0000313" key="1">
    <source>
        <dbReference type="EMBL" id="GAA4739633.1"/>
    </source>
</evidence>
<dbReference type="EMBL" id="BAABKN010000015">
    <property type="protein sequence ID" value="GAA4739633.1"/>
    <property type="molecule type" value="Genomic_DNA"/>
</dbReference>
<keyword evidence="2" id="KW-1185">Reference proteome</keyword>
<dbReference type="Proteomes" id="UP001499882">
    <property type="component" value="Unassembled WGS sequence"/>
</dbReference>
<protein>
    <submittedName>
        <fullName evidence="1">Uncharacterized protein</fullName>
    </submittedName>
</protein>
<name>A0ABP8YVX6_9ACTN</name>
<accession>A0ABP8YVX6</accession>
<gene>
    <name evidence="1" type="ORF">GCM10023350_25000</name>
</gene>
<evidence type="ECO:0000313" key="2">
    <source>
        <dbReference type="Proteomes" id="UP001499882"/>
    </source>
</evidence>
<reference evidence="2" key="1">
    <citation type="journal article" date="2019" name="Int. J. Syst. Evol. Microbiol.">
        <title>The Global Catalogue of Microorganisms (GCM) 10K type strain sequencing project: providing services to taxonomists for standard genome sequencing and annotation.</title>
        <authorList>
            <consortium name="The Broad Institute Genomics Platform"/>
            <consortium name="The Broad Institute Genome Sequencing Center for Infectious Disease"/>
            <person name="Wu L."/>
            <person name="Ma J."/>
        </authorList>
    </citation>
    <scope>NUCLEOTIDE SEQUENCE [LARGE SCALE GENOMIC DNA]</scope>
    <source>
        <strain evidence="2">JCM 18532</strain>
    </source>
</reference>
<organism evidence="1 2">
    <name type="scientific">Nocardioides endophyticus</name>
    <dbReference type="NCBI Taxonomy" id="1353775"/>
    <lineage>
        <taxon>Bacteria</taxon>
        <taxon>Bacillati</taxon>
        <taxon>Actinomycetota</taxon>
        <taxon>Actinomycetes</taxon>
        <taxon>Propionibacteriales</taxon>
        <taxon>Nocardioidaceae</taxon>
        <taxon>Nocardioides</taxon>
    </lineage>
</organism>